<sequence length="293" mass="32345">MIRSMTGYGRQEAAWKDGTLVVEIRSVNHRFLDIACRIPKSLSSFEEACKEAVQRHCHRGRVDVTLTINGARQGRKQITLDRDLAVQYCGALRDLKKQLRLSGRLDINTLAGVRELVTVSEEAGGPDKALLKLAGRLVEAALKELVLMREREGQALSLAILGHLDAIERARSTVAEQAPRLVEAAFSKLKARVEGLLQGPAVDEARLHQEIALLADRSDVTEELVRLGSHLQQFRETLAKSGTIGKTLDFLLQEMGREVNTLGSKANDAGIASTVVQMKTVLEKIREQVQNIE</sequence>
<protein>
    <submittedName>
        <fullName evidence="8">Protein YicC</fullName>
    </submittedName>
</protein>
<keyword evidence="4" id="KW-0378">Hydrolase</keyword>
<dbReference type="InterPro" id="IPR005229">
    <property type="entry name" value="YicC/YloC-like"/>
</dbReference>
<evidence type="ECO:0000259" key="6">
    <source>
        <dbReference type="Pfam" id="PF03755"/>
    </source>
</evidence>
<keyword evidence="3" id="KW-0255">Endonuclease</keyword>
<proteinExistence type="inferred from homology"/>
<keyword evidence="9" id="KW-1185">Reference proteome</keyword>
<evidence type="ECO:0000256" key="1">
    <source>
        <dbReference type="ARBA" id="ARBA00001968"/>
    </source>
</evidence>
<dbReference type="NCBIfam" id="TIGR00255">
    <property type="entry name" value="YicC/YloC family endoribonuclease"/>
    <property type="match status" value="1"/>
</dbReference>
<name>A0AA86T5F7_9BACT</name>
<evidence type="ECO:0000313" key="8">
    <source>
        <dbReference type="EMBL" id="CAI4032071.1"/>
    </source>
</evidence>
<evidence type="ECO:0000256" key="3">
    <source>
        <dbReference type="ARBA" id="ARBA00022759"/>
    </source>
</evidence>
<feature type="domain" description="Endoribonuclease YicC-like N-terminal" evidence="6">
    <location>
        <begin position="2"/>
        <end position="156"/>
    </location>
</feature>
<feature type="domain" description="Endoribonuclease YicC-like C-terminal" evidence="7">
    <location>
        <begin position="174"/>
        <end position="293"/>
    </location>
</feature>
<keyword evidence="2" id="KW-0540">Nuclease</keyword>
<reference evidence="8" key="1">
    <citation type="submission" date="2022-10" db="EMBL/GenBank/DDBJ databases">
        <authorList>
            <person name="Koch H."/>
        </authorList>
    </citation>
    <scope>NUCLEOTIDE SEQUENCE</scope>
    <source>
        <strain evidence="8">DNF</strain>
    </source>
</reference>
<dbReference type="InterPro" id="IPR013551">
    <property type="entry name" value="YicC-like_C"/>
</dbReference>
<organism evidence="8 9">
    <name type="scientific">Nitrospira tepida</name>
    <dbReference type="NCBI Taxonomy" id="2973512"/>
    <lineage>
        <taxon>Bacteria</taxon>
        <taxon>Pseudomonadati</taxon>
        <taxon>Nitrospirota</taxon>
        <taxon>Nitrospiria</taxon>
        <taxon>Nitrospirales</taxon>
        <taxon>Nitrospiraceae</taxon>
        <taxon>Nitrospira</taxon>
    </lineage>
</organism>
<evidence type="ECO:0000313" key="9">
    <source>
        <dbReference type="Proteomes" id="UP001179121"/>
    </source>
</evidence>
<dbReference type="EMBL" id="OX365700">
    <property type="protein sequence ID" value="CAI4032071.1"/>
    <property type="molecule type" value="Genomic_DNA"/>
</dbReference>
<evidence type="ECO:0000259" key="7">
    <source>
        <dbReference type="Pfam" id="PF08340"/>
    </source>
</evidence>
<evidence type="ECO:0000256" key="2">
    <source>
        <dbReference type="ARBA" id="ARBA00022722"/>
    </source>
</evidence>
<dbReference type="Proteomes" id="UP001179121">
    <property type="component" value="Chromosome"/>
</dbReference>
<gene>
    <name evidence="8" type="ORF">DNFV4_02496</name>
</gene>
<dbReference type="InterPro" id="IPR013527">
    <property type="entry name" value="YicC-like_N"/>
</dbReference>
<dbReference type="KEGG" id="nti:DNFV4_02496"/>
<dbReference type="PANTHER" id="PTHR30636">
    <property type="entry name" value="UPF0701 PROTEIN YICC"/>
    <property type="match status" value="1"/>
</dbReference>
<evidence type="ECO:0000256" key="4">
    <source>
        <dbReference type="ARBA" id="ARBA00022801"/>
    </source>
</evidence>
<accession>A0AA86T5F7</accession>
<comment type="similarity">
    <text evidence="5">Belongs to the YicC/YloC family.</text>
</comment>
<dbReference type="AlphaFoldDB" id="A0AA86T5F7"/>
<dbReference type="GO" id="GO:0004521">
    <property type="term" value="F:RNA endonuclease activity"/>
    <property type="evidence" value="ECO:0007669"/>
    <property type="project" value="InterPro"/>
</dbReference>
<dbReference type="GO" id="GO:0016787">
    <property type="term" value="F:hydrolase activity"/>
    <property type="evidence" value="ECO:0007669"/>
    <property type="project" value="UniProtKB-KW"/>
</dbReference>
<comment type="cofactor">
    <cofactor evidence="1">
        <name>a divalent metal cation</name>
        <dbReference type="ChEBI" id="CHEBI:60240"/>
    </cofactor>
</comment>
<dbReference type="Pfam" id="PF03755">
    <property type="entry name" value="YicC-like_N"/>
    <property type="match status" value="1"/>
</dbReference>
<dbReference type="PANTHER" id="PTHR30636:SF3">
    <property type="entry name" value="UPF0701 PROTEIN YICC"/>
    <property type="match status" value="1"/>
</dbReference>
<dbReference type="Pfam" id="PF08340">
    <property type="entry name" value="YicC-like_C"/>
    <property type="match status" value="1"/>
</dbReference>
<evidence type="ECO:0000256" key="5">
    <source>
        <dbReference type="ARBA" id="ARBA00035648"/>
    </source>
</evidence>